<dbReference type="InterPro" id="IPR010982">
    <property type="entry name" value="Lambda_DNA-bd_dom_sf"/>
</dbReference>
<dbReference type="InterPro" id="IPR028082">
    <property type="entry name" value="Peripla_BP_I"/>
</dbReference>
<evidence type="ECO:0000259" key="6">
    <source>
        <dbReference type="PROSITE" id="PS50943"/>
    </source>
</evidence>
<feature type="domain" description="HTH lacI-type" evidence="5">
    <location>
        <begin position="3"/>
        <end position="57"/>
    </location>
</feature>
<protein>
    <submittedName>
        <fullName evidence="7">LacI family DNA-binding transcriptional regulator</fullName>
    </submittedName>
</protein>
<reference evidence="8" key="1">
    <citation type="journal article" date="2019" name="Int. J. Syst. Evol. Microbiol.">
        <title>The Global Catalogue of Microorganisms (GCM) 10K type strain sequencing project: providing services to taxonomists for standard genome sequencing and annotation.</title>
        <authorList>
            <consortium name="The Broad Institute Genomics Platform"/>
            <consortium name="The Broad Institute Genome Sequencing Center for Infectious Disease"/>
            <person name="Wu L."/>
            <person name="Ma J."/>
        </authorList>
    </citation>
    <scope>NUCLEOTIDE SEQUENCE [LARGE SCALE GENOMIC DNA]</scope>
    <source>
        <strain evidence="8">CECT 7649</strain>
    </source>
</reference>
<dbReference type="Pfam" id="PF00356">
    <property type="entry name" value="LacI"/>
    <property type="match status" value="1"/>
</dbReference>
<evidence type="ECO:0000313" key="8">
    <source>
        <dbReference type="Proteomes" id="UP001596496"/>
    </source>
</evidence>
<dbReference type="EMBL" id="JBHTCG010000004">
    <property type="protein sequence ID" value="MFC7382342.1"/>
    <property type="molecule type" value="Genomic_DNA"/>
</dbReference>
<evidence type="ECO:0000256" key="2">
    <source>
        <dbReference type="ARBA" id="ARBA00023125"/>
    </source>
</evidence>
<organism evidence="7 8">
    <name type="scientific">Sphaerisporangium rhizosphaerae</name>
    <dbReference type="NCBI Taxonomy" id="2269375"/>
    <lineage>
        <taxon>Bacteria</taxon>
        <taxon>Bacillati</taxon>
        <taxon>Actinomycetota</taxon>
        <taxon>Actinomycetes</taxon>
        <taxon>Streptosporangiales</taxon>
        <taxon>Streptosporangiaceae</taxon>
        <taxon>Sphaerisporangium</taxon>
    </lineage>
</organism>
<evidence type="ECO:0000256" key="4">
    <source>
        <dbReference type="SAM" id="MobiDB-lite"/>
    </source>
</evidence>
<keyword evidence="8" id="KW-1185">Reference proteome</keyword>
<dbReference type="PROSITE" id="PS00356">
    <property type="entry name" value="HTH_LACI_1"/>
    <property type="match status" value="1"/>
</dbReference>
<evidence type="ECO:0000256" key="3">
    <source>
        <dbReference type="ARBA" id="ARBA00023163"/>
    </source>
</evidence>
<dbReference type="InterPro" id="IPR000843">
    <property type="entry name" value="HTH_LacI"/>
</dbReference>
<feature type="compositionally biased region" description="Basic and acidic residues" evidence="4">
    <location>
        <begin position="339"/>
        <end position="355"/>
    </location>
</feature>
<dbReference type="Pfam" id="PF13377">
    <property type="entry name" value="Peripla_BP_3"/>
    <property type="match status" value="1"/>
</dbReference>
<dbReference type="SMART" id="SM00354">
    <property type="entry name" value="HTH_LACI"/>
    <property type="match status" value="1"/>
</dbReference>
<dbReference type="RefSeq" id="WP_380825560.1">
    <property type="nucleotide sequence ID" value="NZ_JBHTCG010000004.1"/>
</dbReference>
<dbReference type="PROSITE" id="PS50943">
    <property type="entry name" value="HTH_CROC1"/>
    <property type="match status" value="1"/>
</dbReference>
<evidence type="ECO:0000259" key="5">
    <source>
        <dbReference type="PROSITE" id="PS50932"/>
    </source>
</evidence>
<feature type="region of interest" description="Disordered" evidence="4">
    <location>
        <begin position="322"/>
        <end position="355"/>
    </location>
</feature>
<proteinExistence type="predicted"/>
<dbReference type="SUPFAM" id="SSF47413">
    <property type="entry name" value="lambda repressor-like DNA-binding domains"/>
    <property type="match status" value="1"/>
</dbReference>
<feature type="domain" description="HTH cro/C1-type" evidence="6">
    <location>
        <begin position="4"/>
        <end position="47"/>
    </location>
</feature>
<sequence>MAVTIADVARHAGVSRSTVSYVLSGNRSISAETVKRVERAIEELRFRPHAGARSIRTRRSGVIAMALPMVHGPHNQVQMPYVWAALSAAQDAGLKLLMLTDDDGEKAIKDAVAGALVDGVMLMEVQRRDPRVELLRTLECPAVLVGTPDDPAGLCQVDFDFVLSGRLCAQRLLDLGHTEVGFLGQPPEAYARGGAYAAHARDGALEALARAGAKAAWQPCEPSSGGVVTALDAMFGRLPGMSALIVYNEWALPLVVDRLTGTGRRVPRDISVIAISSDDVAERMATPVTSLVLPVENLARTAVRRLASLIRGEPQPQVTMLAPELKIRESTRPYRRPRRDRDQPPASPRPDRARS</sequence>
<dbReference type="InterPro" id="IPR046335">
    <property type="entry name" value="LacI/GalR-like_sensor"/>
</dbReference>
<comment type="caution">
    <text evidence="7">The sequence shown here is derived from an EMBL/GenBank/DDBJ whole genome shotgun (WGS) entry which is preliminary data.</text>
</comment>
<keyword evidence="2 7" id="KW-0238">DNA-binding</keyword>
<evidence type="ECO:0000256" key="1">
    <source>
        <dbReference type="ARBA" id="ARBA00023015"/>
    </source>
</evidence>
<dbReference type="GO" id="GO:0003677">
    <property type="term" value="F:DNA binding"/>
    <property type="evidence" value="ECO:0007669"/>
    <property type="project" value="UniProtKB-KW"/>
</dbReference>
<dbReference type="CDD" id="cd06267">
    <property type="entry name" value="PBP1_LacI_sugar_binding-like"/>
    <property type="match status" value="1"/>
</dbReference>
<dbReference type="PANTHER" id="PTHR30146">
    <property type="entry name" value="LACI-RELATED TRANSCRIPTIONAL REPRESSOR"/>
    <property type="match status" value="1"/>
</dbReference>
<dbReference type="CDD" id="cd01392">
    <property type="entry name" value="HTH_LacI"/>
    <property type="match status" value="1"/>
</dbReference>
<accession>A0ABW2P1E1</accession>
<dbReference type="Proteomes" id="UP001596496">
    <property type="component" value="Unassembled WGS sequence"/>
</dbReference>
<dbReference type="InterPro" id="IPR001387">
    <property type="entry name" value="Cro/C1-type_HTH"/>
</dbReference>
<gene>
    <name evidence="7" type="ORF">ACFQSB_09030</name>
</gene>
<dbReference type="Gene3D" id="1.10.260.40">
    <property type="entry name" value="lambda repressor-like DNA-binding domains"/>
    <property type="match status" value="1"/>
</dbReference>
<dbReference type="Gene3D" id="3.40.50.2300">
    <property type="match status" value="2"/>
</dbReference>
<keyword evidence="1" id="KW-0805">Transcription regulation</keyword>
<dbReference type="PANTHER" id="PTHR30146:SF153">
    <property type="entry name" value="LACTOSE OPERON REPRESSOR"/>
    <property type="match status" value="1"/>
</dbReference>
<keyword evidence="3" id="KW-0804">Transcription</keyword>
<evidence type="ECO:0000313" key="7">
    <source>
        <dbReference type="EMBL" id="MFC7382342.1"/>
    </source>
</evidence>
<dbReference type="SUPFAM" id="SSF53822">
    <property type="entry name" value="Periplasmic binding protein-like I"/>
    <property type="match status" value="1"/>
</dbReference>
<name>A0ABW2P1E1_9ACTN</name>
<dbReference type="PROSITE" id="PS50932">
    <property type="entry name" value="HTH_LACI_2"/>
    <property type="match status" value="1"/>
</dbReference>